<dbReference type="Gene3D" id="1.10.520.10">
    <property type="match status" value="1"/>
</dbReference>
<keyword evidence="1" id="KW-0732">Signal</keyword>
<dbReference type="GeneID" id="20673152"/>
<proteinExistence type="predicted"/>
<protein>
    <recommendedName>
        <fullName evidence="5">Peroxidase</fullName>
    </recommendedName>
</protein>
<evidence type="ECO:0000256" key="1">
    <source>
        <dbReference type="SAM" id="SignalP"/>
    </source>
</evidence>
<reference evidence="2 4" key="1">
    <citation type="journal article" date="2012" name="New Phytol.">
        <title>Insight into trade-off between wood decay and parasitism from the genome of a fungal forest pathogen.</title>
        <authorList>
            <person name="Olson A."/>
            <person name="Aerts A."/>
            <person name="Asiegbu F."/>
            <person name="Belbahri L."/>
            <person name="Bouzid O."/>
            <person name="Broberg A."/>
            <person name="Canback B."/>
            <person name="Coutinho P.M."/>
            <person name="Cullen D."/>
            <person name="Dalman K."/>
            <person name="Deflorio G."/>
            <person name="van Diepen L.T."/>
            <person name="Dunand C."/>
            <person name="Duplessis S."/>
            <person name="Durling M."/>
            <person name="Gonthier P."/>
            <person name="Grimwood J."/>
            <person name="Fossdal C.G."/>
            <person name="Hansson D."/>
            <person name="Henrissat B."/>
            <person name="Hietala A."/>
            <person name="Himmelstrand K."/>
            <person name="Hoffmeister D."/>
            <person name="Hogberg N."/>
            <person name="James T.Y."/>
            <person name="Karlsson M."/>
            <person name="Kohler A."/>
            <person name="Kues U."/>
            <person name="Lee Y.H."/>
            <person name="Lin Y.C."/>
            <person name="Lind M."/>
            <person name="Lindquist E."/>
            <person name="Lombard V."/>
            <person name="Lucas S."/>
            <person name="Lunden K."/>
            <person name="Morin E."/>
            <person name="Murat C."/>
            <person name="Park J."/>
            <person name="Raffaello T."/>
            <person name="Rouze P."/>
            <person name="Salamov A."/>
            <person name="Schmutz J."/>
            <person name="Solheim H."/>
            <person name="Stahlberg J."/>
            <person name="Velez H."/>
            <person name="de Vries R.P."/>
            <person name="Wiebenga A."/>
            <person name="Woodward S."/>
            <person name="Yakovlev I."/>
            <person name="Garbelotto M."/>
            <person name="Martin F."/>
            <person name="Grigoriev I.V."/>
            <person name="Stenlid J."/>
        </authorList>
    </citation>
    <scope>NUCLEOTIDE SEQUENCE [LARGE SCALE GENOMIC DNA]</scope>
    <source>
        <strain evidence="2 4">TC 32-1</strain>
    </source>
</reference>
<dbReference type="GO" id="GO:0020037">
    <property type="term" value="F:heme binding"/>
    <property type="evidence" value="ECO:0007669"/>
    <property type="project" value="InterPro"/>
</dbReference>
<dbReference type="RefSeq" id="XP_009553089.1">
    <property type="nucleotide sequence ID" value="XM_009554794.1"/>
</dbReference>
<dbReference type="OrthoDB" id="2144714at2759"/>
<evidence type="ECO:0008006" key="5">
    <source>
        <dbReference type="Google" id="ProtNLM"/>
    </source>
</evidence>
<evidence type="ECO:0000313" key="3">
    <source>
        <dbReference type="EMBL" id="ETW84980.1"/>
    </source>
</evidence>
<dbReference type="KEGG" id="hir:HETIRDRAFT_423268"/>
<evidence type="ECO:0000313" key="2">
    <source>
        <dbReference type="EMBL" id="ETW74583.1"/>
    </source>
</evidence>
<dbReference type="SUPFAM" id="SSF48113">
    <property type="entry name" value="Heme-dependent peroxidases"/>
    <property type="match status" value="1"/>
</dbReference>
<evidence type="ECO:0000313" key="4">
    <source>
        <dbReference type="Proteomes" id="UP000030671"/>
    </source>
</evidence>
<keyword evidence="4" id="KW-1185">Reference proteome</keyword>
<feature type="chain" id="PRO_5007734859" description="Peroxidase" evidence="1">
    <location>
        <begin position="24"/>
        <end position="130"/>
    </location>
</feature>
<sequence>MRAHISPLFLLLLPQNLIFSSFAFAPNPILVSNELEHLLVDTGGANDGGFKRAITPCTNYVEGSQLLGRETAAQWIRVAFHDFVTADVGTGVGGLDASIGFETLRAENSGTAMNDSLTFFAPFVNAQWRI</sequence>
<gene>
    <name evidence="3" type="ORF">HETIRDRAFT_414121</name>
    <name evidence="2" type="ORF">HETIRDRAFT_423268</name>
</gene>
<dbReference type="GO" id="GO:0004601">
    <property type="term" value="F:peroxidase activity"/>
    <property type="evidence" value="ECO:0007669"/>
    <property type="project" value="InterPro"/>
</dbReference>
<dbReference type="eggNOG" id="ENOG502QUVG">
    <property type="taxonomic scope" value="Eukaryota"/>
</dbReference>
<dbReference type="RefSeq" id="XP_009541877.1">
    <property type="nucleotide sequence ID" value="XM_009543582.1"/>
</dbReference>
<organism evidence="2 4">
    <name type="scientific">Heterobasidion irregulare (strain TC 32-1)</name>
    <dbReference type="NCBI Taxonomy" id="747525"/>
    <lineage>
        <taxon>Eukaryota</taxon>
        <taxon>Fungi</taxon>
        <taxon>Dikarya</taxon>
        <taxon>Basidiomycota</taxon>
        <taxon>Agaricomycotina</taxon>
        <taxon>Agaricomycetes</taxon>
        <taxon>Russulales</taxon>
        <taxon>Bondarzewiaceae</taxon>
        <taxon>Heterobasidion</taxon>
        <taxon>Heterobasidion annosum species complex</taxon>
    </lineage>
</organism>
<dbReference type="EMBL" id="KI925467">
    <property type="protein sequence ID" value="ETW74583.1"/>
    <property type="molecule type" value="Genomic_DNA"/>
</dbReference>
<dbReference type="AlphaFoldDB" id="W4JM28"/>
<dbReference type="EMBL" id="KI925455">
    <property type="protein sequence ID" value="ETW84980.1"/>
    <property type="molecule type" value="Genomic_DNA"/>
</dbReference>
<dbReference type="GeneID" id="20673894"/>
<dbReference type="Proteomes" id="UP000030671">
    <property type="component" value="Unassembled WGS sequence"/>
</dbReference>
<dbReference type="KEGG" id="hir:HETIRDRAFT_414121"/>
<feature type="signal peptide" evidence="1">
    <location>
        <begin position="1"/>
        <end position="23"/>
    </location>
</feature>
<dbReference type="GO" id="GO:0006979">
    <property type="term" value="P:response to oxidative stress"/>
    <property type="evidence" value="ECO:0007669"/>
    <property type="project" value="InterPro"/>
</dbReference>
<dbReference type="HOGENOM" id="CLU_1938440_0_0_1"/>
<dbReference type="InterPro" id="IPR010255">
    <property type="entry name" value="Haem_peroxidase_sf"/>
</dbReference>
<accession>W4JM28</accession>
<name>W4JM28_HETIT</name>